<evidence type="ECO:0000256" key="2">
    <source>
        <dbReference type="SAM" id="Phobius"/>
    </source>
</evidence>
<evidence type="ECO:0000313" key="3">
    <source>
        <dbReference type="EMBL" id="KAJ2005872.1"/>
    </source>
</evidence>
<dbReference type="AlphaFoldDB" id="A0A9W8BMD7"/>
<name>A0A9W8BMD7_9FUNG</name>
<comment type="caution">
    <text evidence="3">The sequence shown here is derived from an EMBL/GenBank/DDBJ whole genome shotgun (WGS) entry which is preliminary data.</text>
</comment>
<feature type="transmembrane region" description="Helical" evidence="2">
    <location>
        <begin position="12"/>
        <end position="29"/>
    </location>
</feature>
<dbReference type="EMBL" id="JANBQF010000082">
    <property type="protein sequence ID" value="KAJ2005872.1"/>
    <property type="molecule type" value="Genomic_DNA"/>
</dbReference>
<gene>
    <name evidence="3" type="ORF">H4R26_001714</name>
</gene>
<feature type="transmembrane region" description="Helical" evidence="2">
    <location>
        <begin position="100"/>
        <end position="119"/>
    </location>
</feature>
<dbReference type="Pfam" id="PF12400">
    <property type="entry name" value="STIMATE"/>
    <property type="match status" value="1"/>
</dbReference>
<keyword evidence="2" id="KW-0472">Membrane</keyword>
<reference evidence="3" key="1">
    <citation type="submission" date="2022-07" db="EMBL/GenBank/DDBJ databases">
        <title>Phylogenomic reconstructions and comparative analyses of Kickxellomycotina fungi.</title>
        <authorList>
            <person name="Reynolds N.K."/>
            <person name="Stajich J.E."/>
            <person name="Barry K."/>
            <person name="Grigoriev I.V."/>
            <person name="Crous P."/>
            <person name="Smith M.E."/>
        </authorList>
    </citation>
    <scope>NUCLEOTIDE SEQUENCE</scope>
    <source>
        <strain evidence="3">IMI 214461</strain>
    </source>
</reference>
<sequence>MPYVLNLTLDCTVGILFITGYLRLFGYLARRLHVKGLESGQYGDPPSWRRWVKQASIFCASMVCMKLTVVMLISLFPVLVGIGDLILKPVQLTHSPRFEIIFVMAVWPLTLNIFESWVIDQFIKKKGHQNDISTAEGHLPLTSGDENHRRMLFGPANTLSLSSASSDSRTLGSHSARGTRLSIEMSEFDLAEDDAGDSGVAKKHESELLDRLFRPSTDLTDMQAIRLAPQRPSPDHVSALLLPTSQNPFSDSEQDDLGEDLAKSTTKSH</sequence>
<dbReference type="PANTHER" id="PTHR31735:SF1">
    <property type="entry name" value="VACUOLAR MEMBRANE PROTEIN YPL162C"/>
    <property type="match status" value="1"/>
</dbReference>
<dbReference type="PANTHER" id="PTHR31735">
    <property type="entry name" value="VACUOLAR MEMBRANE PROTEIN YPL162C"/>
    <property type="match status" value="1"/>
</dbReference>
<feature type="transmembrane region" description="Helical" evidence="2">
    <location>
        <begin position="57"/>
        <end position="80"/>
    </location>
</feature>
<dbReference type="OrthoDB" id="431202at2759"/>
<keyword evidence="2" id="KW-0812">Transmembrane</keyword>
<dbReference type="InterPro" id="IPR022127">
    <property type="entry name" value="STIMATE/YPL162C"/>
</dbReference>
<accession>A0A9W8BMD7</accession>
<keyword evidence="4" id="KW-1185">Reference proteome</keyword>
<keyword evidence="2" id="KW-1133">Transmembrane helix</keyword>
<dbReference type="Proteomes" id="UP001150907">
    <property type="component" value="Unassembled WGS sequence"/>
</dbReference>
<dbReference type="GO" id="GO:0016020">
    <property type="term" value="C:membrane"/>
    <property type="evidence" value="ECO:0007669"/>
    <property type="project" value="TreeGrafter"/>
</dbReference>
<evidence type="ECO:0000256" key="1">
    <source>
        <dbReference type="SAM" id="MobiDB-lite"/>
    </source>
</evidence>
<feature type="region of interest" description="Disordered" evidence="1">
    <location>
        <begin position="229"/>
        <end position="269"/>
    </location>
</feature>
<protein>
    <submittedName>
        <fullName evidence="3">Uncharacterized protein</fullName>
    </submittedName>
</protein>
<evidence type="ECO:0000313" key="4">
    <source>
        <dbReference type="Proteomes" id="UP001150907"/>
    </source>
</evidence>
<organism evidence="3 4">
    <name type="scientific">Coemansia thaxteri</name>
    <dbReference type="NCBI Taxonomy" id="2663907"/>
    <lineage>
        <taxon>Eukaryota</taxon>
        <taxon>Fungi</taxon>
        <taxon>Fungi incertae sedis</taxon>
        <taxon>Zoopagomycota</taxon>
        <taxon>Kickxellomycotina</taxon>
        <taxon>Kickxellomycetes</taxon>
        <taxon>Kickxellales</taxon>
        <taxon>Kickxellaceae</taxon>
        <taxon>Coemansia</taxon>
    </lineage>
</organism>
<proteinExistence type="predicted"/>